<sequence length="121" mass="13626">MSPSDLSARHADLVQKGDADALAELYAESGQLIWLDGVADGRDAVRDRYRQFFDYHGTISSAERTHQQTADDAAFDFLKIESERGTFTIVNAFVFDGDHVARHFSNETDVELDRDEVERDA</sequence>
<gene>
    <name evidence="1" type="ORF">RM540_03335</name>
</gene>
<name>A0ABU3BNA1_9BACT</name>
<dbReference type="Gene3D" id="3.10.450.50">
    <property type="match status" value="1"/>
</dbReference>
<dbReference type="EMBL" id="JAVRHT010000004">
    <property type="protein sequence ID" value="MDT0630769.1"/>
    <property type="molecule type" value="Genomic_DNA"/>
</dbReference>
<dbReference type="RefSeq" id="WP_311662103.1">
    <property type="nucleotide sequence ID" value="NZ_JAVRHT010000004.1"/>
</dbReference>
<dbReference type="Proteomes" id="UP001267426">
    <property type="component" value="Unassembled WGS sequence"/>
</dbReference>
<organism evidence="1 2">
    <name type="scientific">Rubrivirga litoralis</name>
    <dbReference type="NCBI Taxonomy" id="3075598"/>
    <lineage>
        <taxon>Bacteria</taxon>
        <taxon>Pseudomonadati</taxon>
        <taxon>Rhodothermota</taxon>
        <taxon>Rhodothermia</taxon>
        <taxon>Rhodothermales</taxon>
        <taxon>Rubricoccaceae</taxon>
        <taxon>Rubrivirga</taxon>
    </lineage>
</organism>
<proteinExistence type="predicted"/>
<reference evidence="1 2" key="1">
    <citation type="submission" date="2023-09" db="EMBL/GenBank/DDBJ databases">
        <authorList>
            <person name="Rey-Velasco X."/>
        </authorList>
    </citation>
    <scope>NUCLEOTIDE SEQUENCE [LARGE SCALE GENOMIC DNA]</scope>
    <source>
        <strain evidence="1 2">F394</strain>
    </source>
</reference>
<evidence type="ECO:0000313" key="2">
    <source>
        <dbReference type="Proteomes" id="UP001267426"/>
    </source>
</evidence>
<evidence type="ECO:0000313" key="1">
    <source>
        <dbReference type="EMBL" id="MDT0630769.1"/>
    </source>
</evidence>
<protein>
    <submittedName>
        <fullName evidence="1">Nuclear transport factor 2 family protein</fullName>
    </submittedName>
</protein>
<dbReference type="SUPFAM" id="SSF54427">
    <property type="entry name" value="NTF2-like"/>
    <property type="match status" value="1"/>
</dbReference>
<accession>A0ABU3BNA1</accession>
<comment type="caution">
    <text evidence="1">The sequence shown here is derived from an EMBL/GenBank/DDBJ whole genome shotgun (WGS) entry which is preliminary data.</text>
</comment>
<keyword evidence="2" id="KW-1185">Reference proteome</keyword>
<dbReference type="InterPro" id="IPR032710">
    <property type="entry name" value="NTF2-like_dom_sf"/>
</dbReference>